<keyword evidence="2" id="KW-0436">Ligase</keyword>
<proteinExistence type="predicted"/>
<evidence type="ECO:0000313" key="2">
    <source>
        <dbReference type="EMBL" id="ALO14403.1"/>
    </source>
</evidence>
<dbReference type="STRING" id="1307839.L21SP5_00731"/>
<dbReference type="PANTHER" id="PTHR42695:SF5">
    <property type="entry name" value="GLUTAMINE AMIDOTRANSFERASE YLR126C-RELATED"/>
    <property type="match status" value="1"/>
</dbReference>
<dbReference type="InterPro" id="IPR017926">
    <property type="entry name" value="GATASE"/>
</dbReference>
<feature type="domain" description="Glutamine amidotransferase" evidence="1">
    <location>
        <begin position="53"/>
        <end position="195"/>
    </location>
</feature>
<dbReference type="SUPFAM" id="SSF52317">
    <property type="entry name" value="Class I glutamine amidotransferase-like"/>
    <property type="match status" value="1"/>
</dbReference>
<dbReference type="RefSeq" id="WP_057951951.1">
    <property type="nucleotide sequence ID" value="NZ_CP013118.1"/>
</dbReference>
<evidence type="ECO:0000259" key="1">
    <source>
        <dbReference type="Pfam" id="PF00117"/>
    </source>
</evidence>
<dbReference type="EMBL" id="CP013118">
    <property type="protein sequence ID" value="ALO14403.1"/>
    <property type="molecule type" value="Genomic_DNA"/>
</dbReference>
<evidence type="ECO:0000313" key="3">
    <source>
        <dbReference type="Proteomes" id="UP000064893"/>
    </source>
</evidence>
<dbReference type="AlphaFoldDB" id="A0A0S2HWF7"/>
<dbReference type="Gene3D" id="3.40.50.880">
    <property type="match status" value="1"/>
</dbReference>
<organism evidence="2 3">
    <name type="scientific">Salinivirga cyanobacteriivorans</name>
    <dbReference type="NCBI Taxonomy" id="1307839"/>
    <lineage>
        <taxon>Bacteria</taxon>
        <taxon>Pseudomonadati</taxon>
        <taxon>Bacteroidota</taxon>
        <taxon>Bacteroidia</taxon>
        <taxon>Bacteroidales</taxon>
        <taxon>Salinivirgaceae</taxon>
        <taxon>Salinivirga</taxon>
    </lineage>
</organism>
<dbReference type="PROSITE" id="PS51273">
    <property type="entry name" value="GATASE_TYPE_1"/>
    <property type="match status" value="1"/>
</dbReference>
<name>A0A0S2HWF7_9BACT</name>
<dbReference type="CDD" id="cd01741">
    <property type="entry name" value="GATase1_1"/>
    <property type="match status" value="1"/>
</dbReference>
<dbReference type="OrthoDB" id="9807137at2"/>
<dbReference type="GO" id="GO:0003922">
    <property type="term" value="F:GMP synthase (glutamine-hydrolyzing) activity"/>
    <property type="evidence" value="ECO:0007669"/>
    <property type="project" value="UniProtKB-EC"/>
</dbReference>
<dbReference type="NCBIfam" id="NF006562">
    <property type="entry name" value="PRK09065.1"/>
    <property type="match status" value="1"/>
</dbReference>
<dbReference type="GO" id="GO:0005829">
    <property type="term" value="C:cytosol"/>
    <property type="evidence" value="ECO:0007669"/>
    <property type="project" value="TreeGrafter"/>
</dbReference>
<accession>A0A0S2HWF7</accession>
<dbReference type="InterPro" id="IPR044992">
    <property type="entry name" value="ChyE-like"/>
</dbReference>
<gene>
    <name evidence="2" type="primary">guaA_1</name>
    <name evidence="2" type="ORF">L21SP5_00731</name>
</gene>
<dbReference type="PANTHER" id="PTHR42695">
    <property type="entry name" value="GLUTAMINE AMIDOTRANSFERASE YLR126C-RELATED"/>
    <property type="match status" value="1"/>
</dbReference>
<keyword evidence="3" id="KW-1185">Reference proteome</keyword>
<dbReference type="KEGG" id="blq:L21SP5_00731"/>
<dbReference type="EC" id="6.3.5.2" evidence="2"/>
<sequence length="238" mass="27160">MKKLLIVKTGSTYDSIRKNHGDFEDMIIAASGITKEKFDVFDARDESLTFPLPDKYAGIIITGSHDMLTYNDDWMQDLKDWINTITDTNTPTLGICFGHQAMAEAFGGVVDYRDWGPEVGYVKVKFDAEAYNDELFSILYDKCSVYQYHSQSVIELPRGATLLATNSIDPVQAIRYNSHMWSCQFHPEFNHEIVAHYINQNALHLTTEGLDPYELLMRLEPDQTGEKLLKQFIKICGL</sequence>
<dbReference type="InterPro" id="IPR029062">
    <property type="entry name" value="Class_I_gatase-like"/>
</dbReference>
<dbReference type="Proteomes" id="UP000064893">
    <property type="component" value="Chromosome"/>
</dbReference>
<protein>
    <submittedName>
        <fullName evidence="2">GMP synthase (Glutamine-hydrolyzing)</fullName>
        <ecNumber evidence="2">6.3.5.2</ecNumber>
    </submittedName>
</protein>
<dbReference type="Pfam" id="PF00117">
    <property type="entry name" value="GATase"/>
    <property type="match status" value="1"/>
</dbReference>
<reference evidence="2 3" key="1">
    <citation type="submission" date="2015-11" db="EMBL/GenBank/DDBJ databases">
        <title>Description and complete genome sequence of a novel strain predominating in hypersaline microbial mats and representing a new family of the Bacteriodetes phylum.</title>
        <authorList>
            <person name="Spring S."/>
            <person name="Bunk B."/>
            <person name="Sproer C."/>
            <person name="Klenk H.-P."/>
        </authorList>
    </citation>
    <scope>NUCLEOTIDE SEQUENCE [LARGE SCALE GENOMIC DNA]</scope>
    <source>
        <strain evidence="2 3">L21-Spi-D4</strain>
    </source>
</reference>